<dbReference type="InterPro" id="IPR036737">
    <property type="entry name" value="OmpA-like_sf"/>
</dbReference>
<keyword evidence="6" id="KW-0732">Signal</keyword>
<feature type="chain" id="PRO_5037882922" evidence="6">
    <location>
        <begin position="27"/>
        <end position="277"/>
    </location>
</feature>
<dbReference type="PRINTS" id="PR01021">
    <property type="entry name" value="OMPADOMAIN"/>
</dbReference>
<feature type="domain" description="OmpA-like" evidence="7">
    <location>
        <begin position="140"/>
        <end position="257"/>
    </location>
</feature>
<dbReference type="SUPFAM" id="SSF103088">
    <property type="entry name" value="OmpA-like"/>
    <property type="match status" value="1"/>
</dbReference>
<protein>
    <submittedName>
        <fullName evidence="8">OmpA family protein</fullName>
    </submittedName>
</protein>
<evidence type="ECO:0000313" key="9">
    <source>
        <dbReference type="Proteomes" id="UP000676409"/>
    </source>
</evidence>
<evidence type="ECO:0000259" key="7">
    <source>
        <dbReference type="PROSITE" id="PS51123"/>
    </source>
</evidence>
<feature type="region of interest" description="Disordered" evidence="5">
    <location>
        <begin position="217"/>
        <end position="277"/>
    </location>
</feature>
<organism evidence="8 9">
    <name type="scientific">Phenylobacterium montanum</name>
    <dbReference type="NCBI Taxonomy" id="2823693"/>
    <lineage>
        <taxon>Bacteria</taxon>
        <taxon>Pseudomonadati</taxon>
        <taxon>Pseudomonadota</taxon>
        <taxon>Alphaproteobacteria</taxon>
        <taxon>Caulobacterales</taxon>
        <taxon>Caulobacteraceae</taxon>
        <taxon>Phenylobacterium</taxon>
    </lineage>
</organism>
<dbReference type="PANTHER" id="PTHR30329:SF21">
    <property type="entry name" value="LIPOPROTEIN YIAD-RELATED"/>
    <property type="match status" value="1"/>
</dbReference>
<feature type="compositionally biased region" description="Pro residues" evidence="5">
    <location>
        <begin position="122"/>
        <end position="136"/>
    </location>
</feature>
<evidence type="ECO:0000256" key="2">
    <source>
        <dbReference type="ARBA" id="ARBA00023136"/>
    </source>
</evidence>
<dbReference type="EMBL" id="CP073078">
    <property type="protein sequence ID" value="QUD88902.1"/>
    <property type="molecule type" value="Genomic_DNA"/>
</dbReference>
<dbReference type="RefSeq" id="WP_211938952.1">
    <property type="nucleotide sequence ID" value="NZ_CP073078.1"/>
</dbReference>
<dbReference type="InterPro" id="IPR050330">
    <property type="entry name" value="Bact_OuterMem_StrucFunc"/>
</dbReference>
<dbReference type="Pfam" id="PF00691">
    <property type="entry name" value="OmpA"/>
    <property type="match status" value="1"/>
</dbReference>
<dbReference type="InterPro" id="IPR006664">
    <property type="entry name" value="OMP_bac"/>
</dbReference>
<dbReference type="InterPro" id="IPR006665">
    <property type="entry name" value="OmpA-like"/>
</dbReference>
<comment type="subcellular location">
    <subcellularLocation>
        <location evidence="1">Cell outer membrane</location>
    </subcellularLocation>
</comment>
<evidence type="ECO:0000256" key="3">
    <source>
        <dbReference type="ARBA" id="ARBA00023237"/>
    </source>
</evidence>
<dbReference type="GO" id="GO:0009279">
    <property type="term" value="C:cell outer membrane"/>
    <property type="evidence" value="ECO:0007669"/>
    <property type="project" value="UniProtKB-SubCell"/>
</dbReference>
<keyword evidence="2 4" id="KW-0472">Membrane</keyword>
<dbReference type="KEGG" id="caul:KCG34_03155"/>
<keyword evidence="9" id="KW-1185">Reference proteome</keyword>
<reference evidence="8" key="1">
    <citation type="submission" date="2021-04" db="EMBL/GenBank/DDBJ databases">
        <title>The complete genome sequence of Caulobacter sp. S6.</title>
        <authorList>
            <person name="Tang Y."/>
            <person name="Ouyang W."/>
            <person name="Liu Q."/>
            <person name="Huang B."/>
            <person name="Guo Z."/>
            <person name="Lei P."/>
        </authorList>
    </citation>
    <scope>NUCLEOTIDE SEQUENCE</scope>
    <source>
        <strain evidence="8">S6</strain>
    </source>
</reference>
<accession>A0A975G1R4</accession>
<dbReference type="CDD" id="cd07185">
    <property type="entry name" value="OmpA_C-like"/>
    <property type="match status" value="1"/>
</dbReference>
<dbReference type="Gene3D" id="3.30.1330.60">
    <property type="entry name" value="OmpA-like domain"/>
    <property type="match status" value="1"/>
</dbReference>
<feature type="signal peptide" evidence="6">
    <location>
        <begin position="1"/>
        <end position="26"/>
    </location>
</feature>
<evidence type="ECO:0000256" key="6">
    <source>
        <dbReference type="SAM" id="SignalP"/>
    </source>
</evidence>
<dbReference type="PANTHER" id="PTHR30329">
    <property type="entry name" value="STATOR ELEMENT OF FLAGELLAR MOTOR COMPLEX"/>
    <property type="match status" value="1"/>
</dbReference>
<evidence type="ECO:0000256" key="1">
    <source>
        <dbReference type="ARBA" id="ARBA00004442"/>
    </source>
</evidence>
<dbReference type="Proteomes" id="UP000676409">
    <property type="component" value="Chromosome"/>
</dbReference>
<feature type="compositionally biased region" description="Basic and acidic residues" evidence="5">
    <location>
        <begin position="227"/>
        <end position="246"/>
    </location>
</feature>
<name>A0A975G1R4_9CAUL</name>
<sequence>MSRTINLTLAALALGAAAAAAQPAAAQDRHGGHFGGPHGGGAYAPHGGYRGGYQGGYRGGYYGGGYRFHGGYPGWRGYGWPYGYGWYGYAPWAWYAPAPYYGYYGWYDDYEDYAPEVDYGAEPPPPPPPAQPAPERAPPRAAAAETKSFVLYFPFDSSELTAEARHIVDDAARYSAARPGSRATIVGYTDAAGSESYNQALSERRSQVVREALQADGVAGESVDAAWRGERDQAVRTPDGAREPANRRVTIVIKSGSDRLAGGRPYASDDEVDDEEN</sequence>
<feature type="compositionally biased region" description="Acidic residues" evidence="5">
    <location>
        <begin position="268"/>
        <end position="277"/>
    </location>
</feature>
<keyword evidence="3" id="KW-0998">Cell outer membrane</keyword>
<dbReference type="PROSITE" id="PS51123">
    <property type="entry name" value="OMPA_2"/>
    <property type="match status" value="1"/>
</dbReference>
<feature type="region of interest" description="Disordered" evidence="5">
    <location>
        <begin position="117"/>
        <end position="140"/>
    </location>
</feature>
<evidence type="ECO:0000256" key="4">
    <source>
        <dbReference type="PROSITE-ProRule" id="PRU00473"/>
    </source>
</evidence>
<gene>
    <name evidence="8" type="ORF">KCG34_03155</name>
</gene>
<evidence type="ECO:0000313" key="8">
    <source>
        <dbReference type="EMBL" id="QUD88902.1"/>
    </source>
</evidence>
<evidence type="ECO:0000256" key="5">
    <source>
        <dbReference type="SAM" id="MobiDB-lite"/>
    </source>
</evidence>
<dbReference type="AlphaFoldDB" id="A0A975G1R4"/>
<proteinExistence type="predicted"/>